<feature type="chain" id="PRO_5015711734" description="Inhibitor I9 domain-containing protein" evidence="1">
    <location>
        <begin position="28"/>
        <end position="170"/>
    </location>
</feature>
<proteinExistence type="predicted"/>
<evidence type="ECO:0000313" key="3">
    <source>
        <dbReference type="Proteomes" id="UP000245383"/>
    </source>
</evidence>
<organism evidence="2 3">
    <name type="scientific">Smittium simulii</name>
    <dbReference type="NCBI Taxonomy" id="133385"/>
    <lineage>
        <taxon>Eukaryota</taxon>
        <taxon>Fungi</taxon>
        <taxon>Fungi incertae sedis</taxon>
        <taxon>Zoopagomycota</taxon>
        <taxon>Kickxellomycotina</taxon>
        <taxon>Harpellomycetes</taxon>
        <taxon>Harpellales</taxon>
        <taxon>Legeriomycetaceae</taxon>
        <taxon>Smittium</taxon>
    </lineage>
</organism>
<evidence type="ECO:0000313" key="2">
    <source>
        <dbReference type="EMBL" id="PVU94583.1"/>
    </source>
</evidence>
<feature type="signal peptide" evidence="1">
    <location>
        <begin position="1"/>
        <end position="27"/>
    </location>
</feature>
<evidence type="ECO:0008006" key="4">
    <source>
        <dbReference type="Google" id="ProtNLM"/>
    </source>
</evidence>
<dbReference type="Proteomes" id="UP000245383">
    <property type="component" value="Unassembled WGS sequence"/>
</dbReference>
<dbReference type="AlphaFoldDB" id="A0A2T9YQF6"/>
<comment type="caution">
    <text evidence="2">The sequence shown here is derived from an EMBL/GenBank/DDBJ whole genome shotgun (WGS) entry which is preliminary data.</text>
</comment>
<reference evidence="2 3" key="1">
    <citation type="journal article" date="2018" name="MBio">
        <title>Comparative Genomics Reveals the Core Gene Toolbox for the Fungus-Insect Symbiosis.</title>
        <authorList>
            <person name="Wang Y."/>
            <person name="Stata M."/>
            <person name="Wang W."/>
            <person name="Stajich J.E."/>
            <person name="White M.M."/>
            <person name="Moncalvo J.M."/>
        </authorList>
    </citation>
    <scope>NUCLEOTIDE SEQUENCE [LARGE SCALE GENOMIC DNA]</scope>
    <source>
        <strain evidence="2 3">SWE-8-4</strain>
    </source>
</reference>
<keyword evidence="3" id="KW-1185">Reference proteome</keyword>
<accession>A0A2T9YQF6</accession>
<evidence type="ECO:0000256" key="1">
    <source>
        <dbReference type="SAM" id="SignalP"/>
    </source>
</evidence>
<gene>
    <name evidence="2" type="ORF">BB561_002418</name>
</gene>
<sequence>MLYSSKITLFMLSAAVLLVAFFKPARCSDTYRITITEGINECGIVGPLNSVVYNFDGNSDLLKVEKVTMKLHEAARSFATIEGKKLETFFDHVDQLSKLPMINGLAPYDVFGKDTSILILKNDKLLWAYGFSPDCIDKQADKSQVSLSSTQKSLFGSNIEGMTSDIKFSS</sequence>
<dbReference type="EMBL" id="MBFR01000083">
    <property type="protein sequence ID" value="PVU94583.1"/>
    <property type="molecule type" value="Genomic_DNA"/>
</dbReference>
<protein>
    <recommendedName>
        <fullName evidence="4">Inhibitor I9 domain-containing protein</fullName>
    </recommendedName>
</protein>
<name>A0A2T9YQF6_9FUNG</name>
<keyword evidence="1" id="KW-0732">Signal</keyword>